<dbReference type="Pfam" id="PF08240">
    <property type="entry name" value="ADH_N"/>
    <property type="match status" value="1"/>
</dbReference>
<dbReference type="InterPro" id="IPR013154">
    <property type="entry name" value="ADH-like_N"/>
</dbReference>
<dbReference type="GO" id="GO:0000166">
    <property type="term" value="F:nucleotide binding"/>
    <property type="evidence" value="ECO:0007669"/>
    <property type="project" value="UniProtKB-KW"/>
</dbReference>
<organism evidence="6 7">
    <name type="scientific">Aspergillus caelatus</name>
    <dbReference type="NCBI Taxonomy" id="61420"/>
    <lineage>
        <taxon>Eukaryota</taxon>
        <taxon>Fungi</taxon>
        <taxon>Dikarya</taxon>
        <taxon>Ascomycota</taxon>
        <taxon>Pezizomycotina</taxon>
        <taxon>Eurotiomycetes</taxon>
        <taxon>Eurotiomycetidae</taxon>
        <taxon>Eurotiales</taxon>
        <taxon>Aspergillaceae</taxon>
        <taxon>Aspergillus</taxon>
        <taxon>Aspergillus subgen. Circumdati</taxon>
    </lineage>
</organism>
<evidence type="ECO:0000256" key="2">
    <source>
        <dbReference type="ARBA" id="ARBA00022741"/>
    </source>
</evidence>
<evidence type="ECO:0000256" key="1">
    <source>
        <dbReference type="ARBA" id="ARBA00008072"/>
    </source>
</evidence>
<comment type="similarity">
    <text evidence="1">Belongs to the zinc-containing alcohol dehydrogenase family.</text>
</comment>
<dbReference type="GO" id="GO:0016651">
    <property type="term" value="F:oxidoreductase activity, acting on NAD(P)H"/>
    <property type="evidence" value="ECO:0007669"/>
    <property type="project" value="InterPro"/>
</dbReference>
<gene>
    <name evidence="6" type="ORF">BDV27DRAFT_167988</name>
</gene>
<dbReference type="AlphaFoldDB" id="A0A5N7AFL2"/>
<dbReference type="InterPro" id="IPR020843">
    <property type="entry name" value="ER"/>
</dbReference>
<evidence type="ECO:0000256" key="3">
    <source>
        <dbReference type="ARBA" id="ARBA00022857"/>
    </source>
</evidence>
<protein>
    <submittedName>
        <fullName evidence="6">Chaperonin 10-like protein</fullName>
    </submittedName>
</protein>
<dbReference type="PANTHER" id="PTHR45348">
    <property type="entry name" value="HYPOTHETICAL OXIDOREDUCTASE (EUROFUNG)"/>
    <property type="match status" value="1"/>
</dbReference>
<keyword evidence="3" id="KW-0521">NADP</keyword>
<dbReference type="GeneID" id="43659095"/>
<dbReference type="InterPro" id="IPR011032">
    <property type="entry name" value="GroES-like_sf"/>
</dbReference>
<dbReference type="EMBL" id="ML737584">
    <property type="protein sequence ID" value="KAE8368453.1"/>
    <property type="molecule type" value="Genomic_DNA"/>
</dbReference>
<dbReference type="OrthoDB" id="48317at2759"/>
<evidence type="ECO:0000313" key="6">
    <source>
        <dbReference type="EMBL" id="KAE8368453.1"/>
    </source>
</evidence>
<dbReference type="Gene3D" id="3.40.50.720">
    <property type="entry name" value="NAD(P)-binding Rossmann-like Domain"/>
    <property type="match status" value="1"/>
</dbReference>
<keyword evidence="7" id="KW-1185">Reference proteome</keyword>
<dbReference type="SUPFAM" id="SSF50129">
    <property type="entry name" value="GroES-like"/>
    <property type="match status" value="1"/>
</dbReference>
<keyword evidence="4" id="KW-0560">Oxidoreductase</keyword>
<evidence type="ECO:0000259" key="5">
    <source>
        <dbReference type="SMART" id="SM00829"/>
    </source>
</evidence>
<reference evidence="6 7" key="1">
    <citation type="submission" date="2019-04" db="EMBL/GenBank/DDBJ databases">
        <title>Friends and foes A comparative genomics studyof 23 Aspergillus species from section Flavi.</title>
        <authorList>
            <consortium name="DOE Joint Genome Institute"/>
            <person name="Kjaerbolling I."/>
            <person name="Vesth T."/>
            <person name="Frisvad J.C."/>
            <person name="Nybo J.L."/>
            <person name="Theobald S."/>
            <person name="Kildgaard S."/>
            <person name="Isbrandt T."/>
            <person name="Kuo A."/>
            <person name="Sato A."/>
            <person name="Lyhne E.K."/>
            <person name="Kogle M.E."/>
            <person name="Wiebenga A."/>
            <person name="Kun R.S."/>
            <person name="Lubbers R.J."/>
            <person name="Makela M.R."/>
            <person name="Barry K."/>
            <person name="Chovatia M."/>
            <person name="Clum A."/>
            <person name="Daum C."/>
            <person name="Haridas S."/>
            <person name="He G."/>
            <person name="LaButti K."/>
            <person name="Lipzen A."/>
            <person name="Mondo S."/>
            <person name="Riley R."/>
            <person name="Salamov A."/>
            <person name="Simmons B.A."/>
            <person name="Magnuson J.K."/>
            <person name="Henrissat B."/>
            <person name="Mortensen U.H."/>
            <person name="Larsen T.O."/>
            <person name="Devries R.P."/>
            <person name="Grigoriev I.V."/>
            <person name="Machida M."/>
            <person name="Baker S.E."/>
            <person name="Andersen M.R."/>
        </authorList>
    </citation>
    <scope>NUCLEOTIDE SEQUENCE [LARGE SCALE GENOMIC DNA]</scope>
    <source>
        <strain evidence="6 7">CBS 763.97</strain>
    </source>
</reference>
<proteinExistence type="inferred from homology"/>
<evidence type="ECO:0000256" key="4">
    <source>
        <dbReference type="ARBA" id="ARBA00023002"/>
    </source>
</evidence>
<sequence>MPPNNRASWLMAKQSPNSVVDVAPYTTPSANELVIKTKAIALNPADVGIQKLGILLNDYPAILGCDFAGEVVEVHPTLAEVYTPGDRVIGAAGPLNRKDGKYCYSAFQEYVVLKVPSIAKIPHGVAYEDAVVLPLGMNTAASCLFAEQNLRLGVPSNHGTSVSSSVGACGVQMASQAGYEVVGVASKRNHEIVRGLGASMCFDQSDSTLIDDIVTYLRGKEVVGAYGAVASDSDLDAMCEILDRCDGRKLVASEIPGAEQKATKGVQIVTNFATDIGQSGVGKAIWQWLTIAMEEEWIKYRPQPEVVGKGLGRIQEAIDLLAEGVSAKKLVVSV</sequence>
<dbReference type="SUPFAM" id="SSF51735">
    <property type="entry name" value="NAD(P)-binding Rossmann-fold domains"/>
    <property type="match status" value="1"/>
</dbReference>
<keyword evidence="2" id="KW-0547">Nucleotide-binding</keyword>
<dbReference type="InterPro" id="IPR036291">
    <property type="entry name" value="NAD(P)-bd_dom_sf"/>
</dbReference>
<dbReference type="PANTHER" id="PTHR45348:SF2">
    <property type="entry name" value="ZINC-TYPE ALCOHOL DEHYDROGENASE-LIKE PROTEIN C2E1P3.01"/>
    <property type="match status" value="1"/>
</dbReference>
<dbReference type="CDD" id="cd08249">
    <property type="entry name" value="enoyl_reductase_like"/>
    <property type="match status" value="1"/>
</dbReference>
<name>A0A5N7AFL2_9EURO</name>
<dbReference type="SMART" id="SM00829">
    <property type="entry name" value="PKS_ER"/>
    <property type="match status" value="1"/>
</dbReference>
<evidence type="ECO:0000313" key="7">
    <source>
        <dbReference type="Proteomes" id="UP000326268"/>
    </source>
</evidence>
<accession>A0A5N7AFL2</accession>
<dbReference type="Proteomes" id="UP000326268">
    <property type="component" value="Unassembled WGS sequence"/>
</dbReference>
<dbReference type="InterPro" id="IPR047122">
    <property type="entry name" value="Trans-enoyl_RdTase-like"/>
</dbReference>
<dbReference type="Gene3D" id="3.90.180.10">
    <property type="entry name" value="Medium-chain alcohol dehydrogenases, catalytic domain"/>
    <property type="match status" value="1"/>
</dbReference>
<dbReference type="RefSeq" id="XP_031931534.1">
    <property type="nucleotide sequence ID" value="XM_032074649.1"/>
</dbReference>
<feature type="domain" description="Enoyl reductase (ER)" evidence="5">
    <location>
        <begin position="13"/>
        <end position="332"/>
    </location>
</feature>